<dbReference type="GeneID" id="85331370"/>
<protein>
    <submittedName>
        <fullName evidence="2">Uncharacterized protein</fullName>
    </submittedName>
</protein>
<keyword evidence="3" id="KW-1185">Reference proteome</keyword>
<dbReference type="AlphaFoldDB" id="A0AA39ZT52"/>
<feature type="compositionally biased region" description="Low complexity" evidence="1">
    <location>
        <begin position="66"/>
        <end position="75"/>
    </location>
</feature>
<proteinExistence type="predicted"/>
<name>A0AA39ZT52_9PEZI</name>
<dbReference type="EMBL" id="JAUIRO010000008">
    <property type="protein sequence ID" value="KAK0703231.1"/>
    <property type="molecule type" value="Genomic_DNA"/>
</dbReference>
<dbReference type="RefSeq" id="XP_060290090.1">
    <property type="nucleotide sequence ID" value="XM_060448100.1"/>
</dbReference>
<organism evidence="2 3">
    <name type="scientific">Lasiosphaeria miniovina</name>
    <dbReference type="NCBI Taxonomy" id="1954250"/>
    <lineage>
        <taxon>Eukaryota</taxon>
        <taxon>Fungi</taxon>
        <taxon>Dikarya</taxon>
        <taxon>Ascomycota</taxon>
        <taxon>Pezizomycotina</taxon>
        <taxon>Sordariomycetes</taxon>
        <taxon>Sordariomycetidae</taxon>
        <taxon>Sordariales</taxon>
        <taxon>Lasiosphaeriaceae</taxon>
        <taxon>Lasiosphaeria</taxon>
    </lineage>
</organism>
<gene>
    <name evidence="2" type="ORF">B0T26DRAFT_876307</name>
</gene>
<evidence type="ECO:0000256" key="1">
    <source>
        <dbReference type="SAM" id="MobiDB-lite"/>
    </source>
</evidence>
<accession>A0AA39ZT52</accession>
<dbReference type="Proteomes" id="UP001172101">
    <property type="component" value="Unassembled WGS sequence"/>
</dbReference>
<comment type="caution">
    <text evidence="2">The sequence shown here is derived from an EMBL/GenBank/DDBJ whole genome shotgun (WGS) entry which is preliminary data.</text>
</comment>
<reference evidence="2" key="1">
    <citation type="submission" date="2023-06" db="EMBL/GenBank/DDBJ databases">
        <title>Genome-scale phylogeny and comparative genomics of the fungal order Sordariales.</title>
        <authorList>
            <consortium name="Lawrence Berkeley National Laboratory"/>
            <person name="Hensen N."/>
            <person name="Bonometti L."/>
            <person name="Westerberg I."/>
            <person name="Brannstrom I.O."/>
            <person name="Guillou S."/>
            <person name="Cros-Aarteil S."/>
            <person name="Calhoun S."/>
            <person name="Haridas S."/>
            <person name="Kuo A."/>
            <person name="Mondo S."/>
            <person name="Pangilinan J."/>
            <person name="Riley R."/>
            <person name="LaButti K."/>
            <person name="Andreopoulos B."/>
            <person name="Lipzen A."/>
            <person name="Chen C."/>
            <person name="Yanf M."/>
            <person name="Daum C."/>
            <person name="Ng V."/>
            <person name="Clum A."/>
            <person name="Steindorff A."/>
            <person name="Ohm R."/>
            <person name="Martin F."/>
            <person name="Silar P."/>
            <person name="Natvig D."/>
            <person name="Lalanne C."/>
            <person name="Gautier V."/>
            <person name="Ament-velasquez S.L."/>
            <person name="Kruys A."/>
            <person name="Hutchinson M.I."/>
            <person name="Powell A.J."/>
            <person name="Barry K."/>
            <person name="Miller A.N."/>
            <person name="Grigoriev I.V."/>
            <person name="Debuchy R."/>
            <person name="Gladieux P."/>
            <person name="Thoren M.H."/>
            <person name="Johannesson H."/>
        </authorList>
    </citation>
    <scope>NUCLEOTIDE SEQUENCE</scope>
    <source>
        <strain evidence="2">SMH2392-1A</strain>
    </source>
</reference>
<sequence>MKNWIEDEYGLEEKPSYDKLRQYVKEAWEALPDDYLKQLLASMPDRCKAPPSTPAGTSVPVKKDSASMTSSSSITSSNTIEDEALDIYPYLTNTTLLQLPRMMTHLAKMYTNEDKFGSERDDILDSKIKIFEAYCQIIGAPQQLYYKMYSVMLKDRAKQFHFDRLI</sequence>
<feature type="region of interest" description="Disordered" evidence="1">
    <location>
        <begin position="46"/>
        <end position="75"/>
    </location>
</feature>
<evidence type="ECO:0000313" key="2">
    <source>
        <dbReference type="EMBL" id="KAK0703231.1"/>
    </source>
</evidence>
<evidence type="ECO:0000313" key="3">
    <source>
        <dbReference type="Proteomes" id="UP001172101"/>
    </source>
</evidence>